<dbReference type="AlphaFoldDB" id="A0A1S1P1L1"/>
<dbReference type="EMBL" id="MNAO01000386">
    <property type="protein sequence ID" value="OHV14945.1"/>
    <property type="molecule type" value="Genomic_DNA"/>
</dbReference>
<proteinExistence type="predicted"/>
<protein>
    <submittedName>
        <fullName evidence="1">Uncharacterized protein</fullName>
    </submittedName>
</protein>
<organism evidence="1 2">
    <name type="scientific">Methylorubrum extorquens</name>
    <name type="common">Methylobacterium dichloromethanicum</name>
    <name type="synonym">Methylobacterium extorquens</name>
    <dbReference type="NCBI Taxonomy" id="408"/>
    <lineage>
        <taxon>Bacteria</taxon>
        <taxon>Pseudomonadati</taxon>
        <taxon>Pseudomonadota</taxon>
        <taxon>Alphaproteobacteria</taxon>
        <taxon>Hyphomicrobiales</taxon>
        <taxon>Methylobacteriaceae</taxon>
        <taxon>Methylorubrum</taxon>
    </lineage>
</organism>
<reference evidence="1 2" key="1">
    <citation type="submission" date="2016-10" db="EMBL/GenBank/DDBJ databases">
        <title>Draft genome sequence of Methylobacterium extorquens CP3, a seed endophyte of Crotalaria pumila with plant growth-promoting and metal tolerance properties.</title>
        <authorList>
            <person name="Sanchez-Lopez A.S."/>
            <person name="Van Hamme J.D."/>
            <person name="Thijs S."/>
            <person name="Mcammond B.M."/>
            <person name="Stevens V."/>
            <person name="Gonzalez-Chavez M.D.C."/>
            <person name="Vangronsveld J."/>
        </authorList>
    </citation>
    <scope>NUCLEOTIDE SEQUENCE [LARGE SCALE GENOMIC DNA]</scope>
    <source>
        <strain evidence="1 2">CP3</strain>
    </source>
</reference>
<gene>
    <name evidence="1" type="ORF">BK022_22675</name>
</gene>
<comment type="caution">
    <text evidence="1">The sequence shown here is derived from an EMBL/GenBank/DDBJ whole genome shotgun (WGS) entry which is preliminary data.</text>
</comment>
<sequence>MPLGLVGEEWDVTLAALRERDIEGRNVHGLTGILRSANRGPLAMNPSGLRWLRQLGEDELAGRTNLTPLAGMPVGEEVRAGSGLFSGFVGEFVGTSDGGVVGVISLEVMGAPFDYRPPIEDIQRVA</sequence>
<evidence type="ECO:0000313" key="2">
    <source>
        <dbReference type="Proteomes" id="UP000180215"/>
    </source>
</evidence>
<evidence type="ECO:0000313" key="1">
    <source>
        <dbReference type="EMBL" id="OHV14945.1"/>
    </source>
</evidence>
<name>A0A1S1P1L1_METEX</name>
<dbReference type="Proteomes" id="UP000180215">
    <property type="component" value="Unassembled WGS sequence"/>
</dbReference>
<accession>A0A1S1P1L1</accession>